<sequence length="57" mass="6032">MQEKRLALGTTFNIVFGPYAAQGSSCRLSEALESTAVLAGATLCCEWAATQPLYFSG</sequence>
<dbReference type="HOGENOM" id="CLU_2993336_0_0_6"/>
<dbReference type="AlphaFoldDB" id="I3UPJ3"/>
<dbReference type="EMBL" id="CP003588">
    <property type="protein sequence ID" value="AFK67414.1"/>
    <property type="molecule type" value="Genomic_DNA"/>
</dbReference>
<dbReference type="KEGG" id="ppi:YSA_01168"/>
<protein>
    <submittedName>
        <fullName evidence="1">Uncharacterized protein</fullName>
    </submittedName>
</protein>
<reference evidence="1 2" key="1">
    <citation type="journal article" date="2012" name="J. Bacteriol.">
        <title>Complete Genome Sequence of the Naphthalene-Degrading Pseudomonas putida Strain ND6.</title>
        <authorList>
            <person name="Li S."/>
            <person name="Zhao H."/>
            <person name="Li Y."/>
            <person name="Niu S."/>
            <person name="Cai B."/>
        </authorList>
    </citation>
    <scope>NUCLEOTIDE SEQUENCE [LARGE SCALE GENOMIC DNA]</scope>
    <source>
        <strain evidence="1 2">ND6</strain>
    </source>
</reference>
<accession>I3UPJ3</accession>
<evidence type="ECO:0000313" key="1">
    <source>
        <dbReference type="EMBL" id="AFK67414.1"/>
    </source>
</evidence>
<gene>
    <name evidence="1" type="ORF">YSA_01168</name>
</gene>
<organism evidence="1 2">
    <name type="scientific">Pseudomonas putida ND6</name>
    <dbReference type="NCBI Taxonomy" id="231023"/>
    <lineage>
        <taxon>Bacteria</taxon>
        <taxon>Pseudomonadati</taxon>
        <taxon>Pseudomonadota</taxon>
        <taxon>Gammaproteobacteria</taxon>
        <taxon>Pseudomonadales</taxon>
        <taxon>Pseudomonadaceae</taxon>
        <taxon>Pseudomonas</taxon>
    </lineage>
</organism>
<proteinExistence type="predicted"/>
<dbReference type="Proteomes" id="UP000005268">
    <property type="component" value="Chromosome"/>
</dbReference>
<name>I3UPJ3_PSEPU</name>
<evidence type="ECO:0000313" key="2">
    <source>
        <dbReference type="Proteomes" id="UP000005268"/>
    </source>
</evidence>